<dbReference type="Gene3D" id="1.10.10.60">
    <property type="entry name" value="Homeodomain-like"/>
    <property type="match status" value="1"/>
</dbReference>
<dbReference type="PRINTS" id="PR00455">
    <property type="entry name" value="HTHTETR"/>
</dbReference>
<feature type="domain" description="HTH tetR-type" evidence="3">
    <location>
        <begin position="15"/>
        <end position="75"/>
    </location>
</feature>
<gene>
    <name evidence="4" type="ORF">SCA03_18430</name>
</gene>
<dbReference type="InterPro" id="IPR050109">
    <property type="entry name" value="HTH-type_TetR-like_transc_reg"/>
</dbReference>
<organism evidence="4 5">
    <name type="scientific">Streptomyces cacaoi</name>
    <dbReference type="NCBI Taxonomy" id="1898"/>
    <lineage>
        <taxon>Bacteria</taxon>
        <taxon>Bacillati</taxon>
        <taxon>Actinomycetota</taxon>
        <taxon>Actinomycetes</taxon>
        <taxon>Kitasatosporales</taxon>
        <taxon>Streptomycetaceae</taxon>
        <taxon>Streptomyces</taxon>
    </lineage>
</organism>
<sequence length="191" mass="20731">MTRNSQTVPRSQRRARTAERILAAARALFAESGYDRTTIRAVATRAEVDPALVMQHFGSKDELFRRAITVSSQEADEGGQEKLVELLLGILGVKMGEVSGTSLALLRSMLTHPEAAEQVKAANTRQLNQISGAIEAEDAELRAALTVSTLLGVTIGRHLLELDVLREADTERIAELMKPCLEALTGRPAQS</sequence>
<name>A0A4Y3QVP6_STRCI</name>
<dbReference type="AlphaFoldDB" id="A0A4Y3QVP6"/>
<evidence type="ECO:0000313" key="4">
    <source>
        <dbReference type="EMBL" id="GEB49292.1"/>
    </source>
</evidence>
<dbReference type="Gene3D" id="1.10.357.10">
    <property type="entry name" value="Tetracycline Repressor, domain 2"/>
    <property type="match status" value="1"/>
</dbReference>
<dbReference type="PROSITE" id="PS50977">
    <property type="entry name" value="HTH_TETR_2"/>
    <property type="match status" value="1"/>
</dbReference>
<reference evidence="4 5" key="1">
    <citation type="submission" date="2019-06" db="EMBL/GenBank/DDBJ databases">
        <title>Whole genome shotgun sequence of Streptomyces cacaoi subsp. cacaoi NBRC 12748.</title>
        <authorList>
            <person name="Hosoyama A."/>
            <person name="Uohara A."/>
            <person name="Ohji S."/>
            <person name="Ichikawa N."/>
        </authorList>
    </citation>
    <scope>NUCLEOTIDE SEQUENCE [LARGE SCALE GENOMIC DNA]</scope>
    <source>
        <strain evidence="4 5">NBRC 12748</strain>
    </source>
</reference>
<evidence type="ECO:0000256" key="1">
    <source>
        <dbReference type="ARBA" id="ARBA00023125"/>
    </source>
</evidence>
<dbReference type="InterPro" id="IPR001647">
    <property type="entry name" value="HTH_TetR"/>
</dbReference>
<dbReference type="GO" id="GO:0000976">
    <property type="term" value="F:transcription cis-regulatory region binding"/>
    <property type="evidence" value="ECO:0007669"/>
    <property type="project" value="TreeGrafter"/>
</dbReference>
<dbReference type="Proteomes" id="UP000319210">
    <property type="component" value="Unassembled WGS sequence"/>
</dbReference>
<dbReference type="GO" id="GO:0003700">
    <property type="term" value="F:DNA-binding transcription factor activity"/>
    <property type="evidence" value="ECO:0007669"/>
    <property type="project" value="TreeGrafter"/>
</dbReference>
<dbReference type="EMBL" id="BJMM01000006">
    <property type="protein sequence ID" value="GEB49292.1"/>
    <property type="molecule type" value="Genomic_DNA"/>
</dbReference>
<feature type="DNA-binding region" description="H-T-H motif" evidence="2">
    <location>
        <begin position="38"/>
        <end position="57"/>
    </location>
</feature>
<dbReference type="InterPro" id="IPR041678">
    <property type="entry name" value="TetR_C_16"/>
</dbReference>
<dbReference type="Pfam" id="PF17920">
    <property type="entry name" value="TetR_C_16"/>
    <property type="match status" value="1"/>
</dbReference>
<keyword evidence="1 2" id="KW-0238">DNA-binding</keyword>
<dbReference type="SUPFAM" id="SSF46689">
    <property type="entry name" value="Homeodomain-like"/>
    <property type="match status" value="1"/>
</dbReference>
<dbReference type="OrthoDB" id="3210235at2"/>
<keyword evidence="5" id="KW-1185">Reference proteome</keyword>
<dbReference type="SUPFAM" id="SSF48498">
    <property type="entry name" value="Tetracyclin repressor-like, C-terminal domain"/>
    <property type="match status" value="1"/>
</dbReference>
<dbReference type="PANTHER" id="PTHR30055:SF235">
    <property type="entry name" value="TRANSCRIPTIONAL REGULATORY PROTEIN"/>
    <property type="match status" value="1"/>
</dbReference>
<dbReference type="InterPro" id="IPR009057">
    <property type="entry name" value="Homeodomain-like_sf"/>
</dbReference>
<evidence type="ECO:0000313" key="5">
    <source>
        <dbReference type="Proteomes" id="UP000319210"/>
    </source>
</evidence>
<evidence type="ECO:0000259" key="3">
    <source>
        <dbReference type="PROSITE" id="PS50977"/>
    </source>
</evidence>
<dbReference type="PANTHER" id="PTHR30055">
    <property type="entry name" value="HTH-TYPE TRANSCRIPTIONAL REGULATOR RUTR"/>
    <property type="match status" value="1"/>
</dbReference>
<accession>A0A4Y3QVP6</accession>
<evidence type="ECO:0000256" key="2">
    <source>
        <dbReference type="PROSITE-ProRule" id="PRU00335"/>
    </source>
</evidence>
<dbReference type="Pfam" id="PF00440">
    <property type="entry name" value="TetR_N"/>
    <property type="match status" value="1"/>
</dbReference>
<dbReference type="InterPro" id="IPR036271">
    <property type="entry name" value="Tet_transcr_reg_TetR-rel_C_sf"/>
</dbReference>
<protein>
    <submittedName>
        <fullName evidence="4">TetR family transcriptional regulator</fullName>
    </submittedName>
</protein>
<dbReference type="RefSeq" id="WP_086815916.1">
    <property type="nucleotide sequence ID" value="NZ_BJMM01000006.1"/>
</dbReference>
<comment type="caution">
    <text evidence="4">The sequence shown here is derived from an EMBL/GenBank/DDBJ whole genome shotgun (WGS) entry which is preliminary data.</text>
</comment>
<proteinExistence type="predicted"/>